<accession>F2DN02</accession>
<dbReference type="AlphaFoldDB" id="F2DN02"/>
<name>F2DN02_HORVV</name>
<dbReference type="EMBL" id="AK365270">
    <property type="protein sequence ID" value="BAJ96473.1"/>
    <property type="molecule type" value="mRNA"/>
</dbReference>
<sequence length="20" mass="2264">MKSAPAIWSVLWCGLLLVYL</sequence>
<reference evidence="1" key="1">
    <citation type="journal article" date="2011" name="Plant Physiol.">
        <title>Comprehensive sequence analysis of 24,783 barley full-length cDNAs derived from 12 clone libraries.</title>
        <authorList>
            <person name="Matsumoto T."/>
            <person name="Tanaka T."/>
            <person name="Sakai H."/>
            <person name="Amano N."/>
            <person name="Kanamori H."/>
            <person name="Kurita K."/>
            <person name="Kikuta A."/>
            <person name="Kamiya K."/>
            <person name="Yamamoto M."/>
            <person name="Ikawa H."/>
            <person name="Fujii N."/>
            <person name="Hori K."/>
            <person name="Itoh T."/>
            <person name="Sato K."/>
        </authorList>
    </citation>
    <scope>NUCLEOTIDE SEQUENCE</scope>
    <source>
        <tissue evidence="1">Shoot and root</tissue>
    </source>
</reference>
<protein>
    <submittedName>
        <fullName evidence="1">Predicted protein</fullName>
    </submittedName>
</protein>
<evidence type="ECO:0000313" key="1">
    <source>
        <dbReference type="EMBL" id="BAJ96473.1"/>
    </source>
</evidence>
<proteinExistence type="evidence at transcript level"/>
<organism evidence="1">
    <name type="scientific">Hordeum vulgare subsp. vulgare</name>
    <name type="common">Domesticated barley</name>
    <dbReference type="NCBI Taxonomy" id="112509"/>
    <lineage>
        <taxon>Eukaryota</taxon>
        <taxon>Viridiplantae</taxon>
        <taxon>Streptophyta</taxon>
        <taxon>Embryophyta</taxon>
        <taxon>Tracheophyta</taxon>
        <taxon>Spermatophyta</taxon>
        <taxon>Magnoliopsida</taxon>
        <taxon>Liliopsida</taxon>
        <taxon>Poales</taxon>
        <taxon>Poaceae</taxon>
        <taxon>BOP clade</taxon>
        <taxon>Pooideae</taxon>
        <taxon>Triticodae</taxon>
        <taxon>Triticeae</taxon>
        <taxon>Hordeinae</taxon>
        <taxon>Hordeum</taxon>
    </lineage>
</organism>